<feature type="region of interest" description="Disordered" evidence="1">
    <location>
        <begin position="573"/>
        <end position="592"/>
    </location>
</feature>
<dbReference type="Proteomes" id="UP000585050">
    <property type="component" value="Unassembled WGS sequence"/>
</dbReference>
<dbReference type="RefSeq" id="WP_168880624.1">
    <property type="nucleotide sequence ID" value="NZ_JABAIL010000001.1"/>
</dbReference>
<dbReference type="Gene3D" id="2.60.120.260">
    <property type="entry name" value="Galactose-binding domain-like"/>
    <property type="match status" value="2"/>
</dbReference>
<dbReference type="Pfam" id="PF18962">
    <property type="entry name" value="Por_Secre_tail"/>
    <property type="match status" value="1"/>
</dbReference>
<feature type="domain" description="F5/8 type C" evidence="3">
    <location>
        <begin position="724"/>
        <end position="854"/>
    </location>
</feature>
<dbReference type="PANTHER" id="PTHR45713:SF6">
    <property type="entry name" value="F5_8 TYPE C DOMAIN-CONTAINING PROTEIN"/>
    <property type="match status" value="1"/>
</dbReference>
<dbReference type="InterPro" id="IPR026444">
    <property type="entry name" value="Secre_tail"/>
</dbReference>
<dbReference type="InterPro" id="IPR051941">
    <property type="entry name" value="BG_Antigen-Binding_Lectin"/>
</dbReference>
<feature type="domain" description="F5/8 type C" evidence="3">
    <location>
        <begin position="580"/>
        <end position="721"/>
    </location>
</feature>
<reference evidence="4 5" key="1">
    <citation type="submission" date="2020-04" db="EMBL/GenBank/DDBJ databases">
        <title>Flammeovirga sp. SR4, a novel species isolated from seawater.</title>
        <authorList>
            <person name="Wang X."/>
        </authorList>
    </citation>
    <scope>NUCLEOTIDE SEQUENCE [LARGE SCALE GENOMIC DNA]</scope>
    <source>
        <strain evidence="4 5">SR4</strain>
    </source>
</reference>
<comment type="caution">
    <text evidence="4">The sequence shown here is derived from an EMBL/GenBank/DDBJ whole genome shotgun (WGS) entry which is preliminary data.</text>
</comment>
<evidence type="ECO:0000256" key="1">
    <source>
        <dbReference type="SAM" id="MobiDB-lite"/>
    </source>
</evidence>
<dbReference type="InterPro" id="IPR008979">
    <property type="entry name" value="Galactose-bd-like_sf"/>
</dbReference>
<dbReference type="Pfam" id="PF00754">
    <property type="entry name" value="F5_F8_type_C"/>
    <property type="match status" value="1"/>
</dbReference>
<organism evidence="4 5">
    <name type="scientific">Flammeovirga agarivorans</name>
    <dbReference type="NCBI Taxonomy" id="2726742"/>
    <lineage>
        <taxon>Bacteria</taxon>
        <taxon>Pseudomonadati</taxon>
        <taxon>Bacteroidota</taxon>
        <taxon>Cytophagia</taxon>
        <taxon>Cytophagales</taxon>
        <taxon>Flammeovirgaceae</taxon>
        <taxon>Flammeovirga</taxon>
    </lineage>
</organism>
<gene>
    <name evidence="4" type="ORF">HGP29_01930</name>
</gene>
<keyword evidence="2" id="KW-0732">Signal</keyword>
<dbReference type="PROSITE" id="PS50022">
    <property type="entry name" value="FA58C_3"/>
    <property type="match status" value="2"/>
</dbReference>
<evidence type="ECO:0000259" key="3">
    <source>
        <dbReference type="PROSITE" id="PS50022"/>
    </source>
</evidence>
<protein>
    <submittedName>
        <fullName evidence="4">T9SS type A sorting domain-containing protein</fullName>
    </submittedName>
</protein>
<keyword evidence="5" id="KW-1185">Reference proteome</keyword>
<feature type="chain" id="PRO_5030652268" evidence="2">
    <location>
        <begin position="20"/>
        <end position="948"/>
    </location>
</feature>
<dbReference type="PANTHER" id="PTHR45713">
    <property type="entry name" value="FTP DOMAIN-CONTAINING PROTEIN"/>
    <property type="match status" value="1"/>
</dbReference>
<evidence type="ECO:0000313" key="5">
    <source>
        <dbReference type="Proteomes" id="UP000585050"/>
    </source>
</evidence>
<evidence type="ECO:0000313" key="4">
    <source>
        <dbReference type="EMBL" id="NLR89941.1"/>
    </source>
</evidence>
<feature type="compositionally biased region" description="Pro residues" evidence="1">
    <location>
        <begin position="581"/>
        <end position="592"/>
    </location>
</feature>
<dbReference type="InterPro" id="IPR000421">
    <property type="entry name" value="FA58C"/>
</dbReference>
<dbReference type="Pfam" id="PF22633">
    <property type="entry name" value="F5_F8_type_C_2"/>
    <property type="match status" value="1"/>
</dbReference>
<accession>A0A7X8XU27</accession>
<dbReference type="NCBIfam" id="TIGR04183">
    <property type="entry name" value="Por_Secre_tail"/>
    <property type="match status" value="1"/>
</dbReference>
<name>A0A7X8XU27_9BACT</name>
<dbReference type="EMBL" id="JABAIL010000001">
    <property type="protein sequence ID" value="NLR89941.1"/>
    <property type="molecule type" value="Genomic_DNA"/>
</dbReference>
<feature type="signal peptide" evidence="2">
    <location>
        <begin position="1"/>
        <end position="19"/>
    </location>
</feature>
<evidence type="ECO:0000256" key="2">
    <source>
        <dbReference type="SAM" id="SignalP"/>
    </source>
</evidence>
<dbReference type="SUPFAM" id="SSF49785">
    <property type="entry name" value="Galactose-binding domain-like"/>
    <property type="match status" value="2"/>
</dbReference>
<sequence length="948" mass="106769">MKKLTFLVFCLLGWNTLFAQVMIDEKFNNLSSNWKAVNLSGGGSHQVSNGQLTITPNNNSWYGVYNNQALSGHFYIEVEFTADDNVGLALFKKNGNNADVSNYSMITVENNSGTPVVQIRDKQNGQSDVLDNTGWADKNLRYKNTLNAQTHSVPFTSTNKKFRIFRHEGEKFIHFFYEVKKNVDGQEAVGWQELAPSKEWNQLSGEFYLGLVALGGSATFDNAYATTKPKVDKDDTNTGFSAQRRELNWSGYFGEALVVTFDKNDAPLTDGKRKFVFWSELNYVPSWYLDDSLMYTYEFVETWGGGNPGCHEPMSDRILRYSNVTLDYDGADYKIVHWEYALIDPDYKSPDDGQGAQIPWVDEWYKIYPDGTILRKIRYKAKLDTNFRNWHELTEFIVISGHTTDPSEHLSNPSLSIWPINGNSQSYHPTGHGNNYEQSNNDATLIGIHFKDHPDVVSAFNDNASNPETYAGEGITFYKTWHDAYYHMSHWPVNKEQYYTDDFKSQTTWKEQVKHASLGGAGVYGGSNWNNNYQIDTDGRKYREWISYLSLSTKGDFASKKADIEAWLTDTWNWDPTGTTPEPPVDPTPPPTETTNVALNKNVVTSSVSQGNQGSNAVDGDGNTRWESNHSDNQWLYVDLGQTYSVSSVEIDWEAAYSSSYKIEVSNNANNWTEVYSTSSANGGTDVINFTPTNAQYVRLYGQQRATNWGHSLYEFRVMGEVPSVVEPVELAYNKSVTTSSVSQGNQGSNAVDGDGNTRWESNHSDNEWLYVDLGASYDLSKVEIDWEAAYSSSYKIELSNDASNWTEVYSTSSGNGGSEQITISGSGRYVRLYGQQRATGWGHSLYEIRVYGNPLSNTRTIPHQVTGEPVFKVFPNPASTHLTIKTSLHEASQKIAKLINFQGALVAQMPIEMEITELDVNDIPDGVYILLIERNGEIESRQKIIIK</sequence>
<dbReference type="AlphaFoldDB" id="A0A7X8XU27"/>
<proteinExistence type="predicted"/>